<feature type="compositionally biased region" description="Basic and acidic residues" evidence="2">
    <location>
        <begin position="108"/>
        <end position="120"/>
    </location>
</feature>
<dbReference type="InterPro" id="IPR051251">
    <property type="entry name" value="STK_FNIP-Repeat"/>
</dbReference>
<evidence type="ECO:0000313" key="3">
    <source>
        <dbReference type="EMBL" id="KAF2076529.1"/>
    </source>
</evidence>
<dbReference type="Pfam" id="PF05725">
    <property type="entry name" value="FNIP"/>
    <property type="match status" value="1"/>
</dbReference>
<accession>A0A8J4V9W3</accession>
<evidence type="ECO:0000256" key="2">
    <source>
        <dbReference type="SAM" id="MobiDB-lite"/>
    </source>
</evidence>
<evidence type="ECO:0000256" key="1">
    <source>
        <dbReference type="ARBA" id="ARBA00022737"/>
    </source>
</evidence>
<dbReference type="InterPro" id="IPR008615">
    <property type="entry name" value="FNIP"/>
</dbReference>
<dbReference type="PANTHER" id="PTHR32134:SF92">
    <property type="entry name" value="FNIP REPEAT-CONTAINING PROTEIN"/>
    <property type="match status" value="1"/>
</dbReference>
<name>A0A8J4V9W3_9MYCE</name>
<protein>
    <submittedName>
        <fullName evidence="3">Uncharacterized protein</fullName>
    </submittedName>
</protein>
<keyword evidence="4" id="KW-1185">Reference proteome</keyword>
<feature type="region of interest" description="Disordered" evidence="2">
    <location>
        <begin position="95"/>
        <end position="120"/>
    </location>
</feature>
<feature type="compositionally biased region" description="Acidic residues" evidence="2">
    <location>
        <begin position="614"/>
        <end position="634"/>
    </location>
</feature>
<feature type="region of interest" description="Disordered" evidence="2">
    <location>
        <begin position="613"/>
        <end position="634"/>
    </location>
</feature>
<dbReference type="EMBL" id="AJWJ01000057">
    <property type="protein sequence ID" value="KAF2076529.1"/>
    <property type="molecule type" value="Genomic_DNA"/>
</dbReference>
<gene>
    <name evidence="3" type="ORF">CYY_002143</name>
</gene>
<reference evidence="3" key="1">
    <citation type="submission" date="2020-01" db="EMBL/GenBank/DDBJ databases">
        <title>Development of genomics and gene disruption for Polysphondylium violaceum indicates a role for the polyketide synthase stlB in stalk morphogenesis.</title>
        <authorList>
            <person name="Narita B."/>
            <person name="Kawabe Y."/>
            <person name="Kin K."/>
            <person name="Saito T."/>
            <person name="Gibbs R."/>
            <person name="Kuspa A."/>
            <person name="Muzny D."/>
            <person name="Queller D."/>
            <person name="Richards S."/>
            <person name="Strassman J."/>
            <person name="Sucgang R."/>
            <person name="Worley K."/>
            <person name="Schaap P."/>
        </authorList>
    </citation>
    <scope>NUCLEOTIDE SEQUENCE</scope>
    <source>
        <strain evidence="3">QSvi11</strain>
    </source>
</reference>
<dbReference type="AlphaFoldDB" id="A0A8J4V9W3"/>
<keyword evidence="1" id="KW-0677">Repeat</keyword>
<comment type="caution">
    <text evidence="3">The sequence shown here is derived from an EMBL/GenBank/DDBJ whole genome shotgun (WGS) entry which is preliminary data.</text>
</comment>
<dbReference type="PANTHER" id="PTHR32134">
    <property type="entry name" value="FNIP REPEAT-CONTAINING PROTEIN"/>
    <property type="match status" value="1"/>
</dbReference>
<evidence type="ECO:0000313" key="4">
    <source>
        <dbReference type="Proteomes" id="UP000695562"/>
    </source>
</evidence>
<organism evidence="3 4">
    <name type="scientific">Polysphondylium violaceum</name>
    <dbReference type="NCBI Taxonomy" id="133409"/>
    <lineage>
        <taxon>Eukaryota</taxon>
        <taxon>Amoebozoa</taxon>
        <taxon>Evosea</taxon>
        <taxon>Eumycetozoa</taxon>
        <taxon>Dictyostelia</taxon>
        <taxon>Dictyosteliales</taxon>
        <taxon>Dictyosteliaceae</taxon>
        <taxon>Polysphondylium</taxon>
    </lineage>
</organism>
<proteinExistence type="predicted"/>
<dbReference type="Proteomes" id="UP000695562">
    <property type="component" value="Unassembled WGS sequence"/>
</dbReference>
<sequence>METNKHPLLFYSLWRNLYIRKLIRLRQFQDSTIKVTLSFLNDNHKYLSEFTEKDKLDYNILILLYIRDRRQFIDYHDHPHANIINSITIDDCVDISQPPQTTNQQQQEEDKDKEKEKQYDSNKRIKISTDHYKIVCEGVHKLLIHVSEENVKKQEVFGTLPDSITDLTFNTLFEEEEEAIKHRFIDRILLNLPKNLIRLEIPDEYEPSFKETVVLPLSLCKFKKAVDFENINKYQQISSNGQSNNGFDDFKVKVKKIDQLHQLQSKPNITQIEIFKIPFTITQLLLPSHIKKLSLHKKIQVEIESLPKCLEVLVSKSYIPIRSGPLPPNLKTLAFFKLKEPLVKGTLPNSLKILCIKKYNQPLEPGVLPPHLVSLYLGKFDKNIRVGVLPLSLKHLQLPSFDRQLLPNVLPNGIREIGMDSFNHRLGSNILPKSLVFVKLLGFERSLSDLGGMDRLKQLCVQNIGASLRKLITPKVKKLHLAFSLINGKSIDLSDSNIHDLFIESLEDNVSLEAFKLPKVLKRLKTNGLRIESKNLIPYGCETLITDIQNLNPQFIPQSVKSNIYYDDEFDNDEDGTSENPFEVCASIIENDDEEDAFAVYQELFGSDAHLNFDEDSNEEFDSDSNNNDEDELDGISEYPFEECAGIIENDDEEDALAMYEEIFDSDSDLTYSFDYDDYNEDSD</sequence>